<dbReference type="PANTHER" id="PTHR39469:SF1">
    <property type="entry name" value="DUF4203 DOMAIN-CONTAINING PROTEIN"/>
    <property type="match status" value="1"/>
</dbReference>
<feature type="compositionally biased region" description="Polar residues" evidence="1">
    <location>
        <begin position="84"/>
        <end position="96"/>
    </location>
</feature>
<organism evidence="2 3">
    <name type="scientific">Cryomyces antarcticus</name>
    <dbReference type="NCBI Taxonomy" id="329879"/>
    <lineage>
        <taxon>Eukaryota</taxon>
        <taxon>Fungi</taxon>
        <taxon>Dikarya</taxon>
        <taxon>Ascomycota</taxon>
        <taxon>Pezizomycotina</taxon>
        <taxon>Dothideomycetes</taxon>
        <taxon>Dothideomycetes incertae sedis</taxon>
        <taxon>Cryomyces</taxon>
    </lineage>
</organism>
<feature type="region of interest" description="Disordered" evidence="1">
    <location>
        <begin position="83"/>
        <end position="107"/>
    </location>
</feature>
<gene>
    <name evidence="2" type="ORF">LTR16_005620</name>
</gene>
<proteinExistence type="predicted"/>
<keyword evidence="3" id="KW-1185">Reference proteome</keyword>
<dbReference type="Proteomes" id="UP001357485">
    <property type="component" value="Unassembled WGS sequence"/>
</dbReference>
<comment type="caution">
    <text evidence="2">The sequence shown here is derived from an EMBL/GenBank/DDBJ whole genome shotgun (WGS) entry which is preliminary data.</text>
</comment>
<evidence type="ECO:0000313" key="3">
    <source>
        <dbReference type="Proteomes" id="UP001357485"/>
    </source>
</evidence>
<protein>
    <submittedName>
        <fullName evidence="2">Uncharacterized protein</fullName>
    </submittedName>
</protein>
<reference evidence="2 3" key="1">
    <citation type="submission" date="2023-08" db="EMBL/GenBank/DDBJ databases">
        <title>Black Yeasts Isolated from many extreme environments.</title>
        <authorList>
            <person name="Coleine C."/>
            <person name="Stajich J.E."/>
            <person name="Selbmann L."/>
        </authorList>
    </citation>
    <scope>NUCLEOTIDE SEQUENCE [LARGE SCALE GENOMIC DNA]</scope>
    <source>
        <strain evidence="2 3">CCFEE 536</strain>
    </source>
</reference>
<evidence type="ECO:0000313" key="2">
    <source>
        <dbReference type="EMBL" id="KAK5282928.1"/>
    </source>
</evidence>
<accession>A0ABR0M592</accession>
<evidence type="ECO:0000256" key="1">
    <source>
        <dbReference type="SAM" id="MobiDB-lite"/>
    </source>
</evidence>
<sequence>MHRRRCTLLGKRNDIMANKVTSTSFNQLPYTSNLAVLSPSDAASFHSVRPGYEMRQSDGISLSERKQLLDEDNMTLAQRKDLIQRQNSQLSRSPYRQRQESWLAPQTPQQGAIYTSIQPRRTSAAVDPARREAVLATWRDSVRADLTANQPLLADEGRRQAMLAERRQAALWRQQAAMEKGQKESEFDAAMRKGEMLSLHKEALRKMQASASRNA</sequence>
<name>A0ABR0M592_9PEZI</name>
<dbReference type="EMBL" id="JAVRRA010000930">
    <property type="protein sequence ID" value="KAK5282928.1"/>
    <property type="molecule type" value="Genomic_DNA"/>
</dbReference>
<dbReference type="PANTHER" id="PTHR39469">
    <property type="entry name" value="CHROMOSOME 1, WHOLE GENOME SHOTGUN SEQUENCE"/>
    <property type="match status" value="1"/>
</dbReference>